<comment type="caution">
    <text evidence="5">The sequence shown here is derived from an EMBL/GenBank/DDBJ whole genome shotgun (WGS) entry which is preliminary data.</text>
</comment>
<keyword evidence="5" id="KW-0282">Flagellum</keyword>
<organism evidence="5 6">
    <name type="scientific">Tectimicrobiota bacterium</name>
    <dbReference type="NCBI Taxonomy" id="2528274"/>
    <lineage>
        <taxon>Bacteria</taxon>
        <taxon>Pseudomonadati</taxon>
        <taxon>Nitrospinota/Tectimicrobiota group</taxon>
        <taxon>Candidatus Tectimicrobiota</taxon>
    </lineage>
</organism>
<reference evidence="5" key="1">
    <citation type="submission" date="2020-07" db="EMBL/GenBank/DDBJ databases">
        <title>Huge and variable diversity of episymbiotic CPR bacteria and DPANN archaea in groundwater ecosystems.</title>
        <authorList>
            <person name="He C.Y."/>
            <person name="Keren R."/>
            <person name="Whittaker M."/>
            <person name="Farag I.F."/>
            <person name="Doudna J."/>
            <person name="Cate J.H.D."/>
            <person name="Banfield J.F."/>
        </authorList>
    </citation>
    <scope>NUCLEOTIDE SEQUENCE</scope>
    <source>
        <strain evidence="5">NC_groundwater_1482_Ag_S-0.65um_47_24</strain>
    </source>
</reference>
<dbReference type="GO" id="GO:0044780">
    <property type="term" value="P:bacterial-type flagellum assembly"/>
    <property type="evidence" value="ECO:0007669"/>
    <property type="project" value="UniProtKB-UniRule"/>
</dbReference>
<dbReference type="PANTHER" id="PTHR39190">
    <property type="entry name" value="FLAGELLAR ASSEMBLY FACTOR FLIW"/>
    <property type="match status" value="1"/>
</dbReference>
<evidence type="ECO:0000313" key="5">
    <source>
        <dbReference type="EMBL" id="MBI4596170.1"/>
    </source>
</evidence>
<evidence type="ECO:0000313" key="6">
    <source>
        <dbReference type="Proteomes" id="UP000772181"/>
    </source>
</evidence>
<dbReference type="Pfam" id="PF02623">
    <property type="entry name" value="FliW"/>
    <property type="match status" value="1"/>
</dbReference>
<comment type="function">
    <text evidence="4">Acts as an anti-CsrA protein, binds CsrA and prevents it from repressing translation of its target genes, one of which is flagellin. Binds to flagellin and participates in the assembly of the flagellum.</text>
</comment>
<dbReference type="PANTHER" id="PTHR39190:SF1">
    <property type="entry name" value="FLAGELLAR ASSEMBLY FACTOR FLIW"/>
    <property type="match status" value="1"/>
</dbReference>
<protein>
    <recommendedName>
        <fullName evidence="4">Flagellar assembly factor FliW</fullName>
    </recommendedName>
</protein>
<gene>
    <name evidence="4" type="primary">fliW</name>
    <name evidence="5" type="ORF">HY730_07320</name>
</gene>
<keyword evidence="4" id="KW-0143">Chaperone</keyword>
<keyword evidence="5" id="KW-0966">Cell projection</keyword>
<keyword evidence="2 4" id="KW-1005">Bacterial flagellum biogenesis</keyword>
<evidence type="ECO:0000256" key="4">
    <source>
        <dbReference type="HAMAP-Rule" id="MF_01185"/>
    </source>
</evidence>
<dbReference type="GO" id="GO:0006417">
    <property type="term" value="P:regulation of translation"/>
    <property type="evidence" value="ECO:0007669"/>
    <property type="project" value="UniProtKB-KW"/>
</dbReference>
<dbReference type="InterPro" id="IPR024046">
    <property type="entry name" value="Flagellar_assmbl_FliW_dom_sf"/>
</dbReference>
<comment type="subunit">
    <text evidence="4">Interacts with translational regulator CsrA and flagellin(s).</text>
</comment>
<dbReference type="Proteomes" id="UP000772181">
    <property type="component" value="Unassembled WGS sequence"/>
</dbReference>
<keyword evidence="1 4" id="KW-0963">Cytoplasm</keyword>
<dbReference type="AlphaFoldDB" id="A0A933GN46"/>
<dbReference type="HAMAP" id="MF_01185">
    <property type="entry name" value="FliW"/>
    <property type="match status" value="1"/>
</dbReference>
<keyword evidence="3 4" id="KW-0810">Translation regulation</keyword>
<comment type="similarity">
    <text evidence="4">Belongs to the FliW family.</text>
</comment>
<evidence type="ECO:0000256" key="1">
    <source>
        <dbReference type="ARBA" id="ARBA00022490"/>
    </source>
</evidence>
<dbReference type="GO" id="GO:0005737">
    <property type="term" value="C:cytoplasm"/>
    <property type="evidence" value="ECO:0007669"/>
    <property type="project" value="UniProtKB-SubCell"/>
</dbReference>
<proteinExistence type="inferred from homology"/>
<accession>A0A933GN46</accession>
<comment type="subcellular location">
    <subcellularLocation>
        <location evidence="4">Cytoplasm</location>
    </subcellularLocation>
</comment>
<dbReference type="SUPFAM" id="SSF141457">
    <property type="entry name" value="BH3618-like"/>
    <property type="match status" value="1"/>
</dbReference>
<evidence type="ECO:0000256" key="2">
    <source>
        <dbReference type="ARBA" id="ARBA00022795"/>
    </source>
</evidence>
<dbReference type="InterPro" id="IPR003775">
    <property type="entry name" value="Flagellar_assembly_factor_FliW"/>
</dbReference>
<evidence type="ECO:0000256" key="3">
    <source>
        <dbReference type="ARBA" id="ARBA00022845"/>
    </source>
</evidence>
<sequence length="151" mass="17537">MKYRTRRFGLLEVRDDEIIWIPEGLLGFTQLKRYTILESDEHYPFKWLQSLDEAALTFAIIDPTLFRPDYRVKISPSEVESLDIKNQKDVVVMVIVTLNADPALISANLQGPILFNTRNMKAKQIVLTDGEYETKHHILQERKKFAESKTA</sequence>
<dbReference type="NCBIfam" id="NF009793">
    <property type="entry name" value="PRK13285.1-1"/>
    <property type="match status" value="1"/>
</dbReference>
<keyword evidence="5" id="KW-0969">Cilium</keyword>
<dbReference type="Gene3D" id="2.30.290.10">
    <property type="entry name" value="BH3618-like"/>
    <property type="match status" value="1"/>
</dbReference>
<name>A0A933GN46_UNCTE</name>
<dbReference type="EMBL" id="JACQWF010000327">
    <property type="protein sequence ID" value="MBI4596170.1"/>
    <property type="molecule type" value="Genomic_DNA"/>
</dbReference>